<reference evidence="1 2" key="1">
    <citation type="submission" date="2024-03" db="EMBL/GenBank/DDBJ databases">
        <title>Draft genome sequence of Pseudonocardia tropica JCM 19149.</title>
        <authorList>
            <person name="Butdee W."/>
            <person name="Duangmal K."/>
        </authorList>
    </citation>
    <scope>NUCLEOTIDE SEQUENCE [LARGE SCALE GENOMIC DNA]</scope>
    <source>
        <strain evidence="1 2">JCM 19149</strain>
    </source>
</reference>
<proteinExistence type="predicted"/>
<evidence type="ECO:0000313" key="1">
    <source>
        <dbReference type="EMBL" id="MEQ3539444.1"/>
    </source>
</evidence>
<dbReference type="RefSeq" id="WP_345647548.1">
    <property type="nucleotide sequence ID" value="NZ_BAABLY010000052.1"/>
</dbReference>
<dbReference type="EMBL" id="JBEDNP010000005">
    <property type="protein sequence ID" value="MEQ3539444.1"/>
    <property type="molecule type" value="Genomic_DNA"/>
</dbReference>
<organism evidence="1 2">
    <name type="scientific">Pseudonocardia tropica</name>
    <dbReference type="NCBI Taxonomy" id="681289"/>
    <lineage>
        <taxon>Bacteria</taxon>
        <taxon>Bacillati</taxon>
        <taxon>Actinomycetota</taxon>
        <taxon>Actinomycetes</taxon>
        <taxon>Pseudonocardiales</taxon>
        <taxon>Pseudonocardiaceae</taxon>
        <taxon>Pseudonocardia</taxon>
    </lineage>
</organism>
<gene>
    <name evidence="1" type="ORF">WHI96_11470</name>
</gene>
<comment type="caution">
    <text evidence="1">The sequence shown here is derived from an EMBL/GenBank/DDBJ whole genome shotgun (WGS) entry which is preliminary data.</text>
</comment>
<name>A0ABV1JV52_9PSEU</name>
<protein>
    <submittedName>
        <fullName evidence="1">Uncharacterized protein</fullName>
    </submittedName>
</protein>
<accession>A0ABV1JV52</accession>
<evidence type="ECO:0000313" key="2">
    <source>
        <dbReference type="Proteomes" id="UP001464923"/>
    </source>
</evidence>
<dbReference type="Proteomes" id="UP001464923">
    <property type="component" value="Unassembled WGS sequence"/>
</dbReference>
<keyword evidence="2" id="KW-1185">Reference proteome</keyword>
<sequence length="600" mass="63297">MSAPGAVFGRCPVCAADLGTPPSAGAGWRPPSVQLDVCLAGDNEVSGWWVRTFPDAAGGVAQRVSDGFDPDQVRRRYHLCGEGHLFLVGSGRDGGPDTRTQFRNVVAAIGSVASGKSYLISRTIAQTPVLTARRRRGADTALRYRVPSVTDDIEDRPGRALRTAYNRTRDFSQPMSPTNLDDLMPVRLLTAIDRGLAVHVAEVHADVAGVADPAERPGAAGWGMQIRQPVVLRTELSARDGSPAEHGWTGIADLAGESMHRRRVGDEDQEQLLASLGGLIWVVDPAVDKRLTDLVEAALREHSRGGGTDSRAVIAASNRSDTADVRQVQSVHQGLQAEIALSLAGNDGPLGTDGARRVLMVAVNKADLVRIALTTGAGGFDEIDGGSGAVREGMTQYLHYVLDRTGPDAHRHGVPLHPGPGLRELLDGLRASDEDTVDLLVDRLVSALHRHYGNADRFWGLVHDGAAAAIELPGGSDSRVPPSVPLRVPSLQDHLADALQRGAGSQLQLRDVVAGAIGCGLLTALEHTAAVGVLLDEPGCEVRIFLCSPLGEVPTQLDGGGADHRPAVMPLDSAAVFPVLNRESAGLTQLLLSIVSGVRS</sequence>